<sequence length="77" mass="8641">MRKEIVQEIFFEAPTIDARGVTIPAPQEALLFHQAFLNGWFKDYPDVPDVVPSVGLHPVRTAGREGYVVQKILVHKG</sequence>
<reference evidence="1 2" key="1">
    <citation type="journal article" date="2015" name="Nature">
        <title>rRNA introns, odd ribosomes, and small enigmatic genomes across a large radiation of phyla.</title>
        <authorList>
            <person name="Brown C.T."/>
            <person name="Hug L.A."/>
            <person name="Thomas B.C."/>
            <person name="Sharon I."/>
            <person name="Castelle C.J."/>
            <person name="Singh A."/>
            <person name="Wilkins M.J."/>
            <person name="Williams K.H."/>
            <person name="Banfield J.F."/>
        </authorList>
    </citation>
    <scope>NUCLEOTIDE SEQUENCE [LARGE SCALE GENOMIC DNA]</scope>
</reference>
<gene>
    <name evidence="1" type="ORF">UX25_C0021G0005</name>
</gene>
<dbReference type="EMBL" id="LCLM01000021">
    <property type="protein sequence ID" value="KKU16905.1"/>
    <property type="molecule type" value="Genomic_DNA"/>
</dbReference>
<accession>A0A0G1R7H6</accession>
<dbReference type="AlphaFoldDB" id="A0A0G1R7H6"/>
<evidence type="ECO:0000313" key="2">
    <source>
        <dbReference type="Proteomes" id="UP000034922"/>
    </source>
</evidence>
<proteinExistence type="predicted"/>
<name>A0A0G1R7H6_9BACT</name>
<protein>
    <submittedName>
        <fullName evidence="1">Uncharacterized protein</fullName>
    </submittedName>
</protein>
<organism evidence="1 2">
    <name type="scientific">Candidatus Woesebacteria bacterium GW2011_GWC2_45_9</name>
    <dbReference type="NCBI Taxonomy" id="1618589"/>
    <lineage>
        <taxon>Bacteria</taxon>
        <taxon>Candidatus Woeseibacteriota</taxon>
    </lineage>
</organism>
<dbReference type="STRING" id="1618589.UX25_C0021G0005"/>
<evidence type="ECO:0000313" key="1">
    <source>
        <dbReference type="EMBL" id="KKU16905.1"/>
    </source>
</evidence>
<comment type="caution">
    <text evidence="1">The sequence shown here is derived from an EMBL/GenBank/DDBJ whole genome shotgun (WGS) entry which is preliminary data.</text>
</comment>
<dbReference type="Proteomes" id="UP000034922">
    <property type="component" value="Unassembled WGS sequence"/>
</dbReference>